<evidence type="ECO:0000313" key="3">
    <source>
        <dbReference type="EMBL" id="MBC9931328.1"/>
    </source>
</evidence>
<comment type="caution">
    <text evidence="3">The sequence shown here is derived from an EMBL/GenBank/DDBJ whole genome shotgun (WGS) entry which is preliminary data.</text>
</comment>
<proteinExistence type="predicted"/>
<evidence type="ECO:0000256" key="1">
    <source>
        <dbReference type="PROSITE-ProRule" id="PRU00325"/>
    </source>
</evidence>
<keyword evidence="4" id="KW-1185">Reference proteome</keyword>
<keyword evidence="1" id="KW-0479">Metal-binding</keyword>
<dbReference type="EMBL" id="JACVFC010000001">
    <property type="protein sequence ID" value="MBC9931328.1"/>
    <property type="molecule type" value="Genomic_DNA"/>
</dbReference>
<gene>
    <name evidence="3" type="ORF">ICL07_13135</name>
</gene>
<dbReference type="Proteomes" id="UP000659124">
    <property type="component" value="Unassembled WGS sequence"/>
</dbReference>
<dbReference type="InterPro" id="IPR007527">
    <property type="entry name" value="Znf_SWIM"/>
</dbReference>
<evidence type="ECO:0000313" key="4">
    <source>
        <dbReference type="Proteomes" id="UP000659124"/>
    </source>
</evidence>
<reference evidence="3 4" key="1">
    <citation type="submission" date="2020-09" db="EMBL/GenBank/DDBJ databases">
        <title>Genome sequences of type strains of Chitinophaga qingshengii and Chitinophaga varians.</title>
        <authorList>
            <person name="Kittiwongwattana C."/>
        </authorList>
    </citation>
    <scope>NUCLEOTIDE SEQUENCE [LARGE SCALE GENOMIC DNA]</scope>
    <source>
        <strain evidence="3 4">JCM 30026</strain>
    </source>
</reference>
<keyword evidence="1" id="KW-0863">Zinc-finger</keyword>
<sequence length="438" mass="50707">MQILPKELLKKAAKNIVRECDEIDKNYFQAYVDEGSASFDVAVSLNDKKEIVTHSCDCGSKTDFCQHKAALLLYIIKEKQGKQPSKGNKKESRLKDLIDEVDAEKLKSWIKEILARNKDLELAFLYQFGNQQKKYSPADIEQLTRDAVKAVIKSKKRAEASEVKRIAELWAEVHDTVVNEYCAQLTDQDAFLNFDALVKIVAEIQLTIATTSNRIKKYLESQLLKVADHLQQLRTDESWTIAVGYFADRIIVDRHKLRVSYLWFLVDVIGVSNGERKTAVINKLVGQYAGCNPIEFFDGSVYTETIFNLVTSNHLFETYYNVFKPIRFNNDYNSDLIGRLIQLGHLNLAETYCQEQIMYNSREEYNHSYYQFLKEIYSIERDNGKLTEVLKKMSLYTFDFDDYLFVDGQIEDKAERKKWRNKIFAKARQGKLSDGVGQ</sequence>
<feature type="domain" description="SWIM-type" evidence="2">
    <location>
        <begin position="41"/>
        <end position="76"/>
    </location>
</feature>
<dbReference type="PROSITE" id="PS50966">
    <property type="entry name" value="ZF_SWIM"/>
    <property type="match status" value="1"/>
</dbReference>
<keyword evidence="1" id="KW-0862">Zinc</keyword>
<organism evidence="3 4">
    <name type="scientific">Chitinophaga qingshengii</name>
    <dbReference type="NCBI Taxonomy" id="1569794"/>
    <lineage>
        <taxon>Bacteria</taxon>
        <taxon>Pseudomonadati</taxon>
        <taxon>Bacteroidota</taxon>
        <taxon>Chitinophagia</taxon>
        <taxon>Chitinophagales</taxon>
        <taxon>Chitinophagaceae</taxon>
        <taxon>Chitinophaga</taxon>
    </lineage>
</organism>
<evidence type="ECO:0000259" key="2">
    <source>
        <dbReference type="PROSITE" id="PS50966"/>
    </source>
</evidence>
<accession>A0ABR7TLF3</accession>
<name>A0ABR7TLF3_9BACT</name>
<protein>
    <recommendedName>
        <fullName evidence="2">SWIM-type domain-containing protein</fullName>
    </recommendedName>
</protein>
<dbReference type="RefSeq" id="WP_188088360.1">
    <property type="nucleotide sequence ID" value="NZ_JACVFC010000001.1"/>
</dbReference>